<accession>A0A2U3K5N2</accession>
<evidence type="ECO:0000313" key="2">
    <source>
        <dbReference type="Proteomes" id="UP000238701"/>
    </source>
</evidence>
<protein>
    <submittedName>
        <fullName evidence="1">Uncharacterized protein</fullName>
    </submittedName>
</protein>
<dbReference type="AlphaFoldDB" id="A0A2U3K5N2"/>
<evidence type="ECO:0000313" key="1">
    <source>
        <dbReference type="EMBL" id="SPF34887.1"/>
    </source>
</evidence>
<dbReference type="EMBL" id="OMOD01000041">
    <property type="protein sequence ID" value="SPF34887.1"/>
    <property type="molecule type" value="Genomic_DNA"/>
</dbReference>
<dbReference type="Proteomes" id="UP000238701">
    <property type="component" value="Unassembled WGS sequence"/>
</dbReference>
<reference evidence="2" key="1">
    <citation type="submission" date="2018-02" db="EMBL/GenBank/DDBJ databases">
        <authorList>
            <person name="Hausmann B."/>
        </authorList>
    </citation>
    <scope>NUCLEOTIDE SEQUENCE [LARGE SCALE GENOMIC DNA]</scope>
    <source>
        <strain evidence="2">Peat soil MAG SbA1</strain>
    </source>
</reference>
<name>A0A2U3K5N2_9BACT</name>
<sequence>MGQPLQRKSLLVCADHRHHPPGNCPDPGPIDRLVHGAAWHQSQISRIGGTLILGELIFSEMIFGELVCWRTDNGGTKWIGCMC</sequence>
<gene>
    <name evidence="1" type="ORF">SBA1_1350006</name>
</gene>
<organism evidence="1 2">
    <name type="scientific">Candidatus Sulfotelmatobacter kueseliae</name>
    <dbReference type="NCBI Taxonomy" id="2042962"/>
    <lineage>
        <taxon>Bacteria</taxon>
        <taxon>Pseudomonadati</taxon>
        <taxon>Acidobacteriota</taxon>
        <taxon>Terriglobia</taxon>
        <taxon>Terriglobales</taxon>
        <taxon>Candidatus Korobacteraceae</taxon>
        <taxon>Candidatus Sulfotelmatobacter</taxon>
    </lineage>
</organism>
<proteinExistence type="predicted"/>